<evidence type="ECO:0000313" key="3">
    <source>
        <dbReference type="EMBL" id="KAJ4434098.1"/>
    </source>
</evidence>
<feature type="compositionally biased region" description="Basic and acidic residues" evidence="1">
    <location>
        <begin position="123"/>
        <end position="132"/>
    </location>
</feature>
<organism evidence="3 4">
    <name type="scientific">Periplaneta americana</name>
    <name type="common">American cockroach</name>
    <name type="synonym">Blatta americana</name>
    <dbReference type="NCBI Taxonomy" id="6978"/>
    <lineage>
        <taxon>Eukaryota</taxon>
        <taxon>Metazoa</taxon>
        <taxon>Ecdysozoa</taxon>
        <taxon>Arthropoda</taxon>
        <taxon>Hexapoda</taxon>
        <taxon>Insecta</taxon>
        <taxon>Pterygota</taxon>
        <taxon>Neoptera</taxon>
        <taxon>Polyneoptera</taxon>
        <taxon>Dictyoptera</taxon>
        <taxon>Blattodea</taxon>
        <taxon>Blattoidea</taxon>
        <taxon>Blattidae</taxon>
        <taxon>Blattinae</taxon>
        <taxon>Periplaneta</taxon>
    </lineage>
</organism>
<proteinExistence type="predicted"/>
<protein>
    <submittedName>
        <fullName evidence="3">Uncharacterized protein</fullName>
    </submittedName>
</protein>
<accession>A0ABQ8SIW8</accession>
<dbReference type="Proteomes" id="UP001148838">
    <property type="component" value="Unassembled WGS sequence"/>
</dbReference>
<feature type="chain" id="PRO_5045279577" evidence="2">
    <location>
        <begin position="21"/>
        <end position="201"/>
    </location>
</feature>
<keyword evidence="2" id="KW-0732">Signal</keyword>
<reference evidence="3 4" key="1">
    <citation type="journal article" date="2022" name="Allergy">
        <title>Genome assembly and annotation of Periplaneta americana reveal a comprehensive cockroach allergen profile.</title>
        <authorList>
            <person name="Wang L."/>
            <person name="Xiong Q."/>
            <person name="Saelim N."/>
            <person name="Wang L."/>
            <person name="Nong W."/>
            <person name="Wan A.T."/>
            <person name="Shi M."/>
            <person name="Liu X."/>
            <person name="Cao Q."/>
            <person name="Hui J.H.L."/>
            <person name="Sookrung N."/>
            <person name="Leung T.F."/>
            <person name="Tungtrongchitr A."/>
            <person name="Tsui S.K.W."/>
        </authorList>
    </citation>
    <scope>NUCLEOTIDE SEQUENCE [LARGE SCALE GENOMIC DNA]</scope>
    <source>
        <strain evidence="3">PWHHKU_190912</strain>
    </source>
</reference>
<feature type="signal peptide" evidence="2">
    <location>
        <begin position="1"/>
        <end position="20"/>
    </location>
</feature>
<feature type="region of interest" description="Disordered" evidence="1">
    <location>
        <begin position="123"/>
        <end position="188"/>
    </location>
</feature>
<evidence type="ECO:0000256" key="1">
    <source>
        <dbReference type="SAM" id="MobiDB-lite"/>
    </source>
</evidence>
<sequence>MPTFTSLLAAVLMHLEMLMAAEHFTCTARPECKDVCQVCEGQVQSGHGSLYAVMWLADEPREFNLPTLPQRRIAYVPEKLPGKYGVHSEEYLPIRTGVIDSTKKQFRPVNVLTAPQHCRYVAWRDGEERGDMEGDEEESDNAGEMSPGSSTESYPAFAHLGLRENPGKNLNQVTCPDRESNPGHLVSRPDALTVTPQVWTL</sequence>
<name>A0ABQ8SIW8_PERAM</name>
<keyword evidence="4" id="KW-1185">Reference proteome</keyword>
<comment type="caution">
    <text evidence="3">The sequence shown here is derived from an EMBL/GenBank/DDBJ whole genome shotgun (WGS) entry which is preliminary data.</text>
</comment>
<evidence type="ECO:0000256" key="2">
    <source>
        <dbReference type="SAM" id="SignalP"/>
    </source>
</evidence>
<dbReference type="EMBL" id="JAJSOF020000027">
    <property type="protein sequence ID" value="KAJ4434098.1"/>
    <property type="molecule type" value="Genomic_DNA"/>
</dbReference>
<gene>
    <name evidence="3" type="ORF">ANN_16418</name>
</gene>
<evidence type="ECO:0000313" key="4">
    <source>
        <dbReference type="Proteomes" id="UP001148838"/>
    </source>
</evidence>